<dbReference type="AlphaFoldDB" id="A0A328B4W8"/>
<keyword evidence="8" id="KW-0812">Transmembrane</keyword>
<dbReference type="PANTHER" id="PTHR30469:SF12">
    <property type="entry name" value="MULTIDRUG RESISTANCE PROTEIN MDTA"/>
    <property type="match status" value="1"/>
</dbReference>
<dbReference type="Gene3D" id="2.40.30.170">
    <property type="match status" value="1"/>
</dbReference>
<comment type="similarity">
    <text evidence="2">Belongs to the membrane fusion protein (MFP) (TC 8.A.1) family.</text>
</comment>
<dbReference type="InterPro" id="IPR058627">
    <property type="entry name" value="MdtA-like_C"/>
</dbReference>
<keyword evidence="8" id="KW-1133">Transmembrane helix</keyword>
<feature type="compositionally biased region" description="Gly residues" evidence="7">
    <location>
        <begin position="49"/>
        <end position="63"/>
    </location>
</feature>
<comment type="subcellular location">
    <subcellularLocation>
        <location evidence="1">Cell membrane</location>
    </subcellularLocation>
</comment>
<feature type="compositionally biased region" description="Gly residues" evidence="7">
    <location>
        <begin position="450"/>
        <end position="459"/>
    </location>
</feature>
<dbReference type="Proteomes" id="UP000249842">
    <property type="component" value="Unassembled WGS sequence"/>
</dbReference>
<dbReference type="Gene3D" id="1.10.287.470">
    <property type="entry name" value="Helix hairpin bin"/>
    <property type="match status" value="1"/>
</dbReference>
<name>A0A328B4W8_9CAUL</name>
<gene>
    <name evidence="13" type="ORF">DJ021_14395</name>
</gene>
<evidence type="ECO:0000259" key="9">
    <source>
        <dbReference type="Pfam" id="PF25876"/>
    </source>
</evidence>
<keyword evidence="4" id="KW-1003">Cell membrane</keyword>
<evidence type="ECO:0000256" key="5">
    <source>
        <dbReference type="ARBA" id="ARBA00022519"/>
    </source>
</evidence>
<dbReference type="Gene3D" id="2.40.50.100">
    <property type="match status" value="1"/>
</dbReference>
<keyword evidence="14" id="KW-1185">Reference proteome</keyword>
<reference evidence="14" key="1">
    <citation type="submission" date="2018-05" db="EMBL/GenBank/DDBJ databases">
        <authorList>
            <person name="Li X."/>
        </authorList>
    </citation>
    <scope>NUCLEOTIDE SEQUENCE [LARGE SCALE GENOMIC DNA]</scope>
    <source>
        <strain evidence="14">HKS-05</strain>
    </source>
</reference>
<dbReference type="Pfam" id="PF25944">
    <property type="entry name" value="Beta-barrel_RND"/>
    <property type="match status" value="1"/>
</dbReference>
<evidence type="ECO:0000259" key="12">
    <source>
        <dbReference type="Pfam" id="PF25967"/>
    </source>
</evidence>
<evidence type="ECO:0000313" key="14">
    <source>
        <dbReference type="Proteomes" id="UP000249842"/>
    </source>
</evidence>
<evidence type="ECO:0000256" key="6">
    <source>
        <dbReference type="ARBA" id="ARBA00023136"/>
    </source>
</evidence>
<evidence type="ECO:0000256" key="2">
    <source>
        <dbReference type="ARBA" id="ARBA00009477"/>
    </source>
</evidence>
<evidence type="ECO:0000256" key="7">
    <source>
        <dbReference type="SAM" id="MobiDB-lite"/>
    </source>
</evidence>
<dbReference type="SUPFAM" id="SSF111369">
    <property type="entry name" value="HlyD-like secretion proteins"/>
    <property type="match status" value="1"/>
</dbReference>
<evidence type="ECO:0000256" key="1">
    <source>
        <dbReference type="ARBA" id="ARBA00004236"/>
    </source>
</evidence>
<keyword evidence="5" id="KW-0997">Cell inner membrane</keyword>
<dbReference type="Pfam" id="PF25917">
    <property type="entry name" value="BSH_RND"/>
    <property type="match status" value="1"/>
</dbReference>
<dbReference type="InterPro" id="IPR058625">
    <property type="entry name" value="MdtA-like_BSH"/>
</dbReference>
<keyword evidence="3" id="KW-0813">Transport</keyword>
<feature type="transmembrane region" description="Helical" evidence="8">
    <location>
        <begin position="21"/>
        <end position="40"/>
    </location>
</feature>
<dbReference type="EMBL" id="QFYP01000001">
    <property type="protein sequence ID" value="RAK60914.1"/>
    <property type="molecule type" value="Genomic_DNA"/>
</dbReference>
<proteinExistence type="inferred from homology"/>
<feature type="region of interest" description="Disordered" evidence="7">
    <location>
        <begin position="385"/>
        <end position="462"/>
    </location>
</feature>
<dbReference type="GO" id="GO:1990281">
    <property type="term" value="C:efflux pump complex"/>
    <property type="evidence" value="ECO:0007669"/>
    <property type="project" value="TreeGrafter"/>
</dbReference>
<evidence type="ECO:0000256" key="8">
    <source>
        <dbReference type="SAM" id="Phobius"/>
    </source>
</evidence>
<evidence type="ECO:0000313" key="13">
    <source>
        <dbReference type="EMBL" id="RAK60914.1"/>
    </source>
</evidence>
<dbReference type="NCBIfam" id="TIGR01730">
    <property type="entry name" value="RND_mfp"/>
    <property type="match status" value="1"/>
</dbReference>
<feature type="compositionally biased region" description="Low complexity" evidence="7">
    <location>
        <begin position="436"/>
        <end position="449"/>
    </location>
</feature>
<feature type="region of interest" description="Disordered" evidence="7">
    <location>
        <begin position="48"/>
        <end position="67"/>
    </location>
</feature>
<evidence type="ECO:0000259" key="10">
    <source>
        <dbReference type="Pfam" id="PF25917"/>
    </source>
</evidence>
<keyword evidence="6 8" id="KW-0472">Membrane</keyword>
<dbReference type="GO" id="GO:0015562">
    <property type="term" value="F:efflux transmembrane transporter activity"/>
    <property type="evidence" value="ECO:0007669"/>
    <property type="project" value="TreeGrafter"/>
</dbReference>
<feature type="domain" description="Multidrug resistance protein MdtA-like beta-barrel" evidence="11">
    <location>
        <begin position="240"/>
        <end position="322"/>
    </location>
</feature>
<feature type="domain" description="Multidrug resistance protein MdtA-like barrel-sandwich hybrid" evidence="10">
    <location>
        <begin position="94"/>
        <end position="236"/>
    </location>
</feature>
<dbReference type="InterPro" id="IPR058624">
    <property type="entry name" value="MdtA-like_HH"/>
</dbReference>
<evidence type="ECO:0000256" key="4">
    <source>
        <dbReference type="ARBA" id="ARBA00022475"/>
    </source>
</evidence>
<protein>
    <submittedName>
        <fullName evidence="13">Efflux transporter periplasmic adaptor subunit</fullName>
    </submittedName>
</protein>
<dbReference type="OrthoDB" id="9806939at2"/>
<dbReference type="InterPro" id="IPR006143">
    <property type="entry name" value="RND_pump_MFP"/>
</dbReference>
<organism evidence="13 14">
    <name type="scientific">Phenylobacterium hankyongense</name>
    <dbReference type="NCBI Taxonomy" id="1813876"/>
    <lineage>
        <taxon>Bacteria</taxon>
        <taxon>Pseudomonadati</taxon>
        <taxon>Pseudomonadota</taxon>
        <taxon>Alphaproteobacteria</taxon>
        <taxon>Caulobacterales</taxon>
        <taxon>Caulobacteraceae</taxon>
        <taxon>Phenylobacterium</taxon>
    </lineage>
</organism>
<dbReference type="PANTHER" id="PTHR30469">
    <property type="entry name" value="MULTIDRUG RESISTANCE PROTEIN MDTA"/>
    <property type="match status" value="1"/>
</dbReference>
<comment type="caution">
    <text evidence="13">The sequence shown here is derived from an EMBL/GenBank/DDBJ whole genome shotgun (WGS) entry which is preliminary data.</text>
</comment>
<feature type="domain" description="Multidrug resistance protein MdtA-like C-terminal permuted SH3" evidence="12">
    <location>
        <begin position="327"/>
        <end position="387"/>
    </location>
</feature>
<sequence>MDVRAKARNLSVESTRRPGRRVVIGLLVLVAIAAVIWLAVTLVHNSSAGGPGGGRGGPGGRGGRPATTVGVAAASQADIPVTIDGLGTVTPAATVTVSPQVSGTITQILFREGQMVRKGQALAIIDPRPLQMALLQAQGQQARDEAQLTNARLLLQRDQTLLAQDSIARQDVDTQAALVKQLEGTVTTDRAAVGTARLNLGFSRVVAPVSGRVGLRVIDVGNYIGAGSAAGIVVITQINPIDVEFTIPQDEVPRLQAQSAQATLPVTAFDRTKTINLDQGVFSTLDNQVDTTTGTVRAKARFPNAAGRLFPNQFVNVRVNLQNLRGAVVVPVTAVRTGADGDFVWKLNPDKTVTMRKVVRGPGTPTTVSIVQGLQVGERVITEGGDRLTEGARVMLPGDKPMPQGGGRGRGRHRRPGQGGGAGGAGGGVAAGGGDQPAANAPGAAPQAAQGGGGMGGGAPNPAMQAARQAMMQACAADAKTLCAGQQGRELNMCLRTNADKLSAPCKDAMAKMPRRGPAGGGGGGAGPGA</sequence>
<evidence type="ECO:0000256" key="3">
    <source>
        <dbReference type="ARBA" id="ARBA00022448"/>
    </source>
</evidence>
<feature type="domain" description="Multidrug resistance protein MdtA-like alpha-helical hairpin" evidence="9">
    <location>
        <begin position="134"/>
        <end position="203"/>
    </location>
</feature>
<dbReference type="Pfam" id="PF25876">
    <property type="entry name" value="HH_MFP_RND"/>
    <property type="match status" value="1"/>
</dbReference>
<dbReference type="Gene3D" id="2.40.420.20">
    <property type="match status" value="1"/>
</dbReference>
<feature type="compositionally biased region" description="Gly residues" evidence="7">
    <location>
        <begin position="417"/>
        <end position="435"/>
    </location>
</feature>
<evidence type="ECO:0000259" key="11">
    <source>
        <dbReference type="Pfam" id="PF25944"/>
    </source>
</evidence>
<dbReference type="Pfam" id="PF25967">
    <property type="entry name" value="RND-MFP_C"/>
    <property type="match status" value="1"/>
</dbReference>
<accession>A0A328B4W8</accession>
<dbReference type="InterPro" id="IPR058626">
    <property type="entry name" value="MdtA-like_b-barrel"/>
</dbReference>